<evidence type="ECO:0000256" key="1">
    <source>
        <dbReference type="ARBA" id="ARBA00010343"/>
    </source>
</evidence>
<evidence type="ECO:0000313" key="6">
    <source>
        <dbReference type="Proteomes" id="UP000823674"/>
    </source>
</evidence>
<keyword evidence="2" id="KW-0007">Acetylation</keyword>
<dbReference type="Pfam" id="PF00125">
    <property type="entry name" value="Histone"/>
    <property type="match status" value="1"/>
</dbReference>
<dbReference type="EMBL" id="JADBGQ010000008">
    <property type="protein sequence ID" value="KAG5387634.1"/>
    <property type="molecule type" value="Genomic_DNA"/>
</dbReference>
<dbReference type="InterPro" id="IPR009072">
    <property type="entry name" value="Histone-fold"/>
</dbReference>
<protein>
    <recommendedName>
        <fullName evidence="4">Core Histone H2A/H2B/H3 domain-containing protein</fullName>
    </recommendedName>
</protein>
<evidence type="ECO:0000256" key="3">
    <source>
        <dbReference type="SAM" id="MobiDB-lite"/>
    </source>
</evidence>
<feature type="domain" description="Core Histone H2A/H2B/H3" evidence="4">
    <location>
        <begin position="203"/>
        <end position="292"/>
    </location>
</feature>
<feature type="region of interest" description="Disordered" evidence="3">
    <location>
        <begin position="122"/>
        <end position="198"/>
    </location>
</feature>
<feature type="compositionally biased region" description="Low complexity" evidence="3">
    <location>
        <begin position="132"/>
        <end position="152"/>
    </location>
</feature>
<dbReference type="PRINTS" id="PR00622">
    <property type="entry name" value="HISTONEH3"/>
</dbReference>
<accession>A0ABQ7LM37</accession>
<dbReference type="InterPro" id="IPR007125">
    <property type="entry name" value="H2A/H2B/H3"/>
</dbReference>
<sequence length="299" mass="32959">MASFLIPPNLVGIETRYCGYGDHCKFLHDRGDYKPGWQIEKEWEEAEKVRKRNKAMGVEDDDDAKSEEDENALLFACFIFREPFVDPVVTKLQALLLDLSIFYGAIPPAAVSEIKSMARTKHFASRARDRNPTNATASSSAAAAAGPSATPTRRGGSQGGEAQQSAATPPATTTAGRKKGGTKRTKQAMPKSSNKKKTFRYKPGTVALREIRHFQKTTKLLIPAASFIREVRSVTQIFAPPDVTRWTAEALMAIQEAAEDFLVGLFSDAMLCAIHARRVTLMRKDFELARRLGGKGRPL</sequence>
<feature type="compositionally biased region" description="Low complexity" evidence="3">
    <location>
        <begin position="160"/>
        <end position="175"/>
    </location>
</feature>
<comment type="caution">
    <text evidence="5">The sequence shown here is derived from an EMBL/GenBank/DDBJ whole genome shotgun (WGS) entry which is preliminary data.</text>
</comment>
<dbReference type="Proteomes" id="UP000823674">
    <property type="component" value="Chromosome A09"/>
</dbReference>
<dbReference type="PANTHER" id="PTHR45810:SF1">
    <property type="entry name" value="HISTONE H3-LIKE CENTROMERIC PROTEIN A"/>
    <property type="match status" value="1"/>
</dbReference>
<gene>
    <name evidence="5" type="primary">A09p083480.1_BraROA</name>
    <name evidence="5" type="ORF">IGI04_039104</name>
</gene>
<reference evidence="5 6" key="1">
    <citation type="submission" date="2021-03" db="EMBL/GenBank/DDBJ databases">
        <authorList>
            <person name="King G.J."/>
            <person name="Bancroft I."/>
            <person name="Baten A."/>
            <person name="Bloomfield J."/>
            <person name="Borpatragohain P."/>
            <person name="He Z."/>
            <person name="Irish N."/>
            <person name="Irwin J."/>
            <person name="Liu K."/>
            <person name="Mauleon R.P."/>
            <person name="Moore J."/>
            <person name="Morris R."/>
            <person name="Ostergaard L."/>
            <person name="Wang B."/>
            <person name="Wells R."/>
        </authorList>
    </citation>
    <scope>NUCLEOTIDE SEQUENCE [LARGE SCALE GENOMIC DNA]</scope>
    <source>
        <strain evidence="5">R-o-18</strain>
        <tissue evidence="5">Leaf</tissue>
    </source>
</reference>
<comment type="similarity">
    <text evidence="1">Belongs to the histone H3 family.</text>
</comment>
<feature type="compositionally biased region" description="Basic residues" evidence="3">
    <location>
        <begin position="176"/>
        <end position="186"/>
    </location>
</feature>
<evidence type="ECO:0000259" key="4">
    <source>
        <dbReference type="Pfam" id="PF00125"/>
    </source>
</evidence>
<evidence type="ECO:0000256" key="2">
    <source>
        <dbReference type="ARBA" id="ARBA00022990"/>
    </source>
</evidence>
<evidence type="ECO:0000313" key="5">
    <source>
        <dbReference type="EMBL" id="KAG5387634.1"/>
    </source>
</evidence>
<dbReference type="SMART" id="SM00428">
    <property type="entry name" value="H3"/>
    <property type="match status" value="1"/>
</dbReference>
<dbReference type="Gene3D" id="1.10.20.10">
    <property type="entry name" value="Histone, subunit A"/>
    <property type="match status" value="1"/>
</dbReference>
<dbReference type="PANTHER" id="PTHR45810">
    <property type="entry name" value="HISTONE H3.2"/>
    <property type="match status" value="1"/>
</dbReference>
<keyword evidence="6" id="KW-1185">Reference proteome</keyword>
<name>A0ABQ7LM37_BRACM</name>
<organism evidence="5 6">
    <name type="scientific">Brassica rapa subsp. trilocularis</name>
    <dbReference type="NCBI Taxonomy" id="1813537"/>
    <lineage>
        <taxon>Eukaryota</taxon>
        <taxon>Viridiplantae</taxon>
        <taxon>Streptophyta</taxon>
        <taxon>Embryophyta</taxon>
        <taxon>Tracheophyta</taxon>
        <taxon>Spermatophyta</taxon>
        <taxon>Magnoliopsida</taxon>
        <taxon>eudicotyledons</taxon>
        <taxon>Gunneridae</taxon>
        <taxon>Pentapetalae</taxon>
        <taxon>rosids</taxon>
        <taxon>malvids</taxon>
        <taxon>Brassicales</taxon>
        <taxon>Brassicaceae</taxon>
        <taxon>Brassiceae</taxon>
        <taxon>Brassica</taxon>
    </lineage>
</organism>
<proteinExistence type="inferred from homology"/>
<dbReference type="InterPro" id="IPR000164">
    <property type="entry name" value="Histone_H3/CENP-A"/>
</dbReference>
<dbReference type="SUPFAM" id="SSF47113">
    <property type="entry name" value="Histone-fold"/>
    <property type="match status" value="1"/>
</dbReference>
<dbReference type="CDD" id="cd22911">
    <property type="entry name" value="HFD_H3"/>
    <property type="match status" value="1"/>
</dbReference>